<dbReference type="GO" id="GO:0015627">
    <property type="term" value="C:type II protein secretion system complex"/>
    <property type="evidence" value="ECO:0007669"/>
    <property type="project" value="TreeGrafter"/>
</dbReference>
<protein>
    <submittedName>
        <fullName evidence="3">Competence protein ComEA</fullName>
    </submittedName>
</protein>
<evidence type="ECO:0000256" key="1">
    <source>
        <dbReference type="SAM" id="MobiDB-lite"/>
    </source>
</evidence>
<dbReference type="GO" id="GO:0006281">
    <property type="term" value="P:DNA repair"/>
    <property type="evidence" value="ECO:0007669"/>
    <property type="project" value="InterPro"/>
</dbReference>
<feature type="region of interest" description="Disordered" evidence="1">
    <location>
        <begin position="1"/>
        <end position="44"/>
    </location>
</feature>
<proteinExistence type="predicted"/>
<organism evidence="3 4">
    <name type="scientific">Brachybacterium muris UCD-AY4</name>
    <dbReference type="NCBI Taxonomy" id="1249481"/>
    <lineage>
        <taxon>Bacteria</taxon>
        <taxon>Bacillati</taxon>
        <taxon>Actinomycetota</taxon>
        <taxon>Actinomycetes</taxon>
        <taxon>Micrococcales</taxon>
        <taxon>Dermabacteraceae</taxon>
        <taxon>Brachybacterium</taxon>
    </lineage>
</organism>
<dbReference type="STRING" id="1249481.D641_0103430"/>
<feature type="domain" description="Helix-hairpin-helix DNA-binding motif class 1" evidence="2">
    <location>
        <begin position="270"/>
        <end position="289"/>
    </location>
</feature>
<dbReference type="NCBIfam" id="TIGR00426">
    <property type="entry name" value="competence protein ComEA helix-hairpin-helix repeat region"/>
    <property type="match status" value="1"/>
</dbReference>
<dbReference type="InterPro" id="IPR003583">
    <property type="entry name" value="Hlx-hairpin-Hlx_DNA-bd_motif"/>
</dbReference>
<feature type="domain" description="Helix-hairpin-helix DNA-binding motif class 1" evidence="2">
    <location>
        <begin position="240"/>
        <end position="259"/>
    </location>
</feature>
<dbReference type="OrthoDB" id="9758724at2"/>
<feature type="region of interest" description="Disordered" evidence="1">
    <location>
        <begin position="71"/>
        <end position="131"/>
    </location>
</feature>
<dbReference type="Proteomes" id="UP000019754">
    <property type="component" value="Unassembled WGS sequence"/>
</dbReference>
<dbReference type="Pfam" id="PF12836">
    <property type="entry name" value="HHH_3"/>
    <property type="match status" value="1"/>
</dbReference>
<dbReference type="InterPro" id="IPR010994">
    <property type="entry name" value="RuvA_2-like"/>
</dbReference>
<dbReference type="InterPro" id="IPR019554">
    <property type="entry name" value="Soluble_ligand-bd"/>
</dbReference>
<dbReference type="Gene3D" id="1.10.150.320">
    <property type="entry name" value="Photosystem II 12 kDa extrinsic protein"/>
    <property type="match status" value="1"/>
</dbReference>
<reference evidence="3 4" key="1">
    <citation type="journal article" date="2013" name="Genome Announc.">
        <title>Draft genome sequence of an Actinobacterium, Brachybacterium muris strain UCD-AY4.</title>
        <authorList>
            <person name="Lo J.R."/>
            <person name="Lang J.M."/>
            <person name="Darling A.E."/>
            <person name="Eisen J.A."/>
            <person name="Coil D.A."/>
        </authorList>
    </citation>
    <scope>NUCLEOTIDE SEQUENCE [LARGE SCALE GENOMIC DNA]</scope>
    <source>
        <strain evidence="3 4">UCD-AY4</strain>
    </source>
</reference>
<sequence length="294" mass="28755">MGVQQGWPRRNRPGRHRRSTEPLVEHVEHEPPAGAKRASLPAPSPSSLVGIAVLILIGAGAIHLGSSGSAVPLEEPTSVSQPMDASPADDATDASPSAPTSSSDSSASAGSAPEPAPGQPAGPGTAPTAHEGEAATTEIVVHVSGAVAAPGVVRLGPGARVQDAVDAAGGPTPEADLAAVNLARPITDGEQIHLPVPGEAPPVAAPALGTAPARSGGDAPTGGGGGSGAALIDLNTADATALEGLPGVGPAIAQRIIDHRDSNGPFRSVDDLLEVSGIGPATLEKIREHATVSG</sequence>
<dbReference type="PANTHER" id="PTHR21180">
    <property type="entry name" value="ENDONUCLEASE/EXONUCLEASE/PHOSPHATASE FAMILY DOMAIN-CONTAINING PROTEIN 1"/>
    <property type="match status" value="1"/>
</dbReference>
<feature type="compositionally biased region" description="Low complexity" evidence="1">
    <location>
        <begin position="85"/>
        <end position="113"/>
    </location>
</feature>
<evidence type="ECO:0000313" key="3">
    <source>
        <dbReference type="EMBL" id="EYT50340.1"/>
    </source>
</evidence>
<name>A0A022L359_9MICO</name>
<dbReference type="GO" id="GO:0015628">
    <property type="term" value="P:protein secretion by the type II secretion system"/>
    <property type="evidence" value="ECO:0007669"/>
    <property type="project" value="TreeGrafter"/>
</dbReference>
<dbReference type="Gene3D" id="3.10.560.10">
    <property type="entry name" value="Outer membrane lipoprotein wza domain like"/>
    <property type="match status" value="1"/>
</dbReference>
<dbReference type="AlphaFoldDB" id="A0A022L359"/>
<feature type="compositionally biased region" description="Basic residues" evidence="1">
    <location>
        <begin position="9"/>
        <end position="18"/>
    </location>
</feature>
<dbReference type="RefSeq" id="WP_031306902.1">
    <property type="nucleotide sequence ID" value="NZ_AORC01000004.1"/>
</dbReference>
<evidence type="ECO:0000313" key="4">
    <source>
        <dbReference type="Proteomes" id="UP000019754"/>
    </source>
</evidence>
<dbReference type="Pfam" id="PF10531">
    <property type="entry name" value="SLBB"/>
    <property type="match status" value="1"/>
</dbReference>
<accession>A0A022L359</accession>
<evidence type="ECO:0000259" key="2">
    <source>
        <dbReference type="SMART" id="SM00278"/>
    </source>
</evidence>
<dbReference type="InterPro" id="IPR004509">
    <property type="entry name" value="Competence_ComEA_HhH"/>
</dbReference>
<keyword evidence="4" id="KW-1185">Reference proteome</keyword>
<feature type="compositionally biased region" description="Basic and acidic residues" evidence="1">
    <location>
        <begin position="19"/>
        <end position="31"/>
    </location>
</feature>
<gene>
    <name evidence="3" type="ORF">D641_0103430</name>
</gene>
<dbReference type="SUPFAM" id="SSF47781">
    <property type="entry name" value="RuvA domain 2-like"/>
    <property type="match status" value="1"/>
</dbReference>
<dbReference type="InterPro" id="IPR051675">
    <property type="entry name" value="Endo/Exo/Phosphatase_dom_1"/>
</dbReference>
<dbReference type="PANTHER" id="PTHR21180:SF32">
    <property type="entry name" value="ENDONUCLEASE_EXONUCLEASE_PHOSPHATASE FAMILY DOMAIN-CONTAINING PROTEIN 1"/>
    <property type="match status" value="1"/>
</dbReference>
<dbReference type="EMBL" id="AORC01000004">
    <property type="protein sequence ID" value="EYT50340.1"/>
    <property type="molecule type" value="Genomic_DNA"/>
</dbReference>
<dbReference type="GO" id="GO:0003677">
    <property type="term" value="F:DNA binding"/>
    <property type="evidence" value="ECO:0007669"/>
    <property type="project" value="InterPro"/>
</dbReference>
<comment type="caution">
    <text evidence="3">The sequence shown here is derived from an EMBL/GenBank/DDBJ whole genome shotgun (WGS) entry which is preliminary data.</text>
</comment>
<dbReference type="SMART" id="SM00278">
    <property type="entry name" value="HhH1"/>
    <property type="match status" value="2"/>
</dbReference>
<dbReference type="HOGENOM" id="CLU_052011_0_2_11"/>